<name>A0A1W1HJI1_9BACT</name>
<dbReference type="Pfam" id="PF08448">
    <property type="entry name" value="PAS_4"/>
    <property type="match status" value="1"/>
</dbReference>
<keyword evidence="3" id="KW-0597">Phosphoprotein</keyword>
<gene>
    <name evidence="9" type="ORF">MTBBW1_790022</name>
</gene>
<dbReference type="Pfam" id="PF13426">
    <property type="entry name" value="PAS_9"/>
    <property type="match status" value="1"/>
</dbReference>
<evidence type="ECO:0000256" key="4">
    <source>
        <dbReference type="ARBA" id="ARBA00022679"/>
    </source>
</evidence>
<protein>
    <recommendedName>
        <fullName evidence="2">histidine kinase</fullName>
        <ecNumber evidence="2">2.7.13.3</ecNumber>
    </recommendedName>
</protein>
<dbReference type="NCBIfam" id="TIGR00229">
    <property type="entry name" value="sensory_box"/>
    <property type="match status" value="2"/>
</dbReference>
<dbReference type="STRING" id="1246637.MTBBW1_790022"/>
<evidence type="ECO:0000256" key="2">
    <source>
        <dbReference type="ARBA" id="ARBA00012438"/>
    </source>
</evidence>
<dbReference type="InterPro" id="IPR003594">
    <property type="entry name" value="HATPase_dom"/>
</dbReference>
<feature type="domain" description="PAS" evidence="8">
    <location>
        <begin position="2"/>
        <end position="73"/>
    </location>
</feature>
<dbReference type="GO" id="GO:0005524">
    <property type="term" value="F:ATP binding"/>
    <property type="evidence" value="ECO:0007669"/>
    <property type="project" value="UniProtKB-KW"/>
</dbReference>
<dbReference type="InterPro" id="IPR035965">
    <property type="entry name" value="PAS-like_dom_sf"/>
</dbReference>
<dbReference type="InterPro" id="IPR011495">
    <property type="entry name" value="Sig_transdc_His_kin_sub2_dim/P"/>
</dbReference>
<dbReference type="CDD" id="cd00130">
    <property type="entry name" value="PAS"/>
    <property type="match status" value="2"/>
</dbReference>
<dbReference type="SUPFAM" id="SSF55781">
    <property type="entry name" value="GAF domain-like"/>
    <property type="match status" value="1"/>
</dbReference>
<evidence type="ECO:0000313" key="9">
    <source>
        <dbReference type="EMBL" id="SLM32624.1"/>
    </source>
</evidence>
<organism evidence="9 10">
    <name type="scientific">Desulfamplus magnetovallimortis</name>
    <dbReference type="NCBI Taxonomy" id="1246637"/>
    <lineage>
        <taxon>Bacteria</taxon>
        <taxon>Pseudomonadati</taxon>
        <taxon>Thermodesulfobacteriota</taxon>
        <taxon>Desulfobacteria</taxon>
        <taxon>Desulfobacterales</taxon>
        <taxon>Desulfobacteraceae</taxon>
        <taxon>Desulfamplus</taxon>
    </lineage>
</organism>
<dbReference type="InterPro" id="IPR000014">
    <property type="entry name" value="PAS"/>
</dbReference>
<dbReference type="Proteomes" id="UP000191931">
    <property type="component" value="Unassembled WGS sequence"/>
</dbReference>
<dbReference type="Pfam" id="PF07568">
    <property type="entry name" value="HisKA_2"/>
    <property type="match status" value="1"/>
</dbReference>
<dbReference type="Pfam" id="PF02518">
    <property type="entry name" value="HATPase_c"/>
    <property type="match status" value="1"/>
</dbReference>
<evidence type="ECO:0000259" key="8">
    <source>
        <dbReference type="PROSITE" id="PS50112"/>
    </source>
</evidence>
<dbReference type="Gene3D" id="3.30.565.10">
    <property type="entry name" value="Histidine kinase-like ATPase, C-terminal domain"/>
    <property type="match status" value="1"/>
</dbReference>
<dbReference type="SUPFAM" id="SSF55874">
    <property type="entry name" value="ATPase domain of HSP90 chaperone/DNA topoisomerase II/histidine kinase"/>
    <property type="match status" value="1"/>
</dbReference>
<keyword evidence="6" id="KW-0418">Kinase</keyword>
<dbReference type="InterPro" id="IPR003018">
    <property type="entry name" value="GAF"/>
</dbReference>
<dbReference type="SMART" id="SM00091">
    <property type="entry name" value="PAS"/>
    <property type="match status" value="2"/>
</dbReference>
<dbReference type="Gene3D" id="3.30.450.20">
    <property type="entry name" value="PAS domain"/>
    <property type="match status" value="3"/>
</dbReference>
<keyword evidence="5" id="KW-0547">Nucleotide-binding</keyword>
<dbReference type="PANTHER" id="PTHR41523">
    <property type="entry name" value="TWO-COMPONENT SYSTEM SENSOR PROTEIN"/>
    <property type="match status" value="1"/>
</dbReference>
<comment type="catalytic activity">
    <reaction evidence="1">
        <text>ATP + protein L-histidine = ADP + protein N-phospho-L-histidine.</text>
        <dbReference type="EC" id="2.7.13.3"/>
    </reaction>
</comment>
<keyword evidence="7" id="KW-0067">ATP-binding</keyword>
<evidence type="ECO:0000256" key="3">
    <source>
        <dbReference type="ARBA" id="ARBA00022553"/>
    </source>
</evidence>
<dbReference type="SUPFAM" id="SSF55785">
    <property type="entry name" value="PYP-like sensor domain (PAS domain)"/>
    <property type="match status" value="2"/>
</dbReference>
<dbReference type="GO" id="GO:0004673">
    <property type="term" value="F:protein histidine kinase activity"/>
    <property type="evidence" value="ECO:0007669"/>
    <property type="project" value="UniProtKB-EC"/>
</dbReference>
<evidence type="ECO:0000256" key="1">
    <source>
        <dbReference type="ARBA" id="ARBA00000085"/>
    </source>
</evidence>
<dbReference type="EMBL" id="FWEV01000324">
    <property type="protein sequence ID" value="SLM32624.1"/>
    <property type="molecule type" value="Genomic_DNA"/>
</dbReference>
<keyword evidence="10" id="KW-1185">Reference proteome</keyword>
<dbReference type="InterPro" id="IPR013656">
    <property type="entry name" value="PAS_4"/>
</dbReference>
<dbReference type="PANTHER" id="PTHR41523:SF8">
    <property type="entry name" value="ETHYLENE RESPONSE SENSOR PROTEIN"/>
    <property type="match status" value="1"/>
</dbReference>
<dbReference type="RefSeq" id="WP_186441193.1">
    <property type="nucleotide sequence ID" value="NZ_LT828543.1"/>
</dbReference>
<dbReference type="AlphaFoldDB" id="A0A1W1HJI1"/>
<reference evidence="9 10" key="1">
    <citation type="submission" date="2017-03" db="EMBL/GenBank/DDBJ databases">
        <authorList>
            <person name="Afonso C.L."/>
            <person name="Miller P.J."/>
            <person name="Scott M.A."/>
            <person name="Spackman E."/>
            <person name="Goraichik I."/>
            <person name="Dimitrov K.M."/>
            <person name="Suarez D.L."/>
            <person name="Swayne D.E."/>
        </authorList>
    </citation>
    <scope>NUCLEOTIDE SEQUENCE [LARGE SCALE GENOMIC DNA]</scope>
    <source>
        <strain evidence="9">PRJEB14757</strain>
    </source>
</reference>
<dbReference type="InterPro" id="IPR036890">
    <property type="entry name" value="HATPase_C_sf"/>
</dbReference>
<sequence length="644" mass="73833">MTPEIHEIVLNSMSEQVYVRDLEKNLIFINTSAEKLTGCSSTEATDKKCYELFGDEGNTCLNNCPVDRAIRQKAPILHHEGTLRNKYGKIRKMRVSITPISNTYPSGAVVVMQDINDLEKMEKTHVKTLIKLEKEMALRKEMEDELKRKEQFLENVFDSIQDGINVLDTEMNILSANRTMQQLYSHEMPLIGKKCFQVFQNREILCPSCPVMKSFKSGVLEMQRVPFKRPDLPDGVMELYAFPMFDNYGKPTGAVKYLRDITMKDQTERLIRVQRDLGLRLAKSSTFQQVVDAALEALIQIDEVNCAGIYEILPDKGGLRLAGYKNLPNWFVDECLYYAPDTQQVQLIMKGRPIFSTYGQFLSNLHLSDEEIVKKKASGMKAFAMMPIINRDKVIGGMNVASHTSPMFQEFTKYSMESIAMQVGEASERIKDQTLRQELVKKSLQEKEILLREIHHRVKNNMQVISSLIHLQLRNIDDVKTVAAFQETENRVHAMSLVHEILYQSETLSKIDFQAYLEKLVRHLSEMYIENVEITINAGEIVLPMEEAVTCGLIATELISNSLKHAFPNDMKGKLAIEVNMKKNRYSMRISDNGVGFPRKIDWKQSNTLGLRLVRELVRGQLEGDLQLIETEGSLWLIEWEREA</sequence>
<proteinExistence type="predicted"/>
<accession>A0A1W1HJI1</accession>
<dbReference type="EC" id="2.7.13.3" evidence="2"/>
<evidence type="ECO:0000256" key="6">
    <source>
        <dbReference type="ARBA" id="ARBA00022777"/>
    </source>
</evidence>
<dbReference type="Pfam" id="PF01590">
    <property type="entry name" value="GAF"/>
    <property type="match status" value="1"/>
</dbReference>
<keyword evidence="4" id="KW-0808">Transferase</keyword>
<dbReference type="PROSITE" id="PS50112">
    <property type="entry name" value="PAS"/>
    <property type="match status" value="1"/>
</dbReference>
<evidence type="ECO:0000256" key="7">
    <source>
        <dbReference type="ARBA" id="ARBA00022840"/>
    </source>
</evidence>
<evidence type="ECO:0000256" key="5">
    <source>
        <dbReference type="ARBA" id="ARBA00022741"/>
    </source>
</evidence>
<evidence type="ECO:0000313" key="10">
    <source>
        <dbReference type="Proteomes" id="UP000191931"/>
    </source>
</evidence>